<keyword evidence="5" id="KW-0460">Magnesium</keyword>
<dbReference type="PANTHER" id="PTHR43281">
    <property type="entry name" value="FARNESYL DIPHOSPHATE SYNTHASE"/>
    <property type="match status" value="1"/>
</dbReference>
<dbReference type="Pfam" id="PF00348">
    <property type="entry name" value="polyprenyl_synt"/>
    <property type="match status" value="1"/>
</dbReference>
<dbReference type="GO" id="GO:0005737">
    <property type="term" value="C:cytoplasm"/>
    <property type="evidence" value="ECO:0007669"/>
    <property type="project" value="UniProtKB-ARBA"/>
</dbReference>
<evidence type="ECO:0000256" key="2">
    <source>
        <dbReference type="ARBA" id="ARBA00006706"/>
    </source>
</evidence>
<sequence>MQPQSFEAHLAEVGPRVEAALEALLAPEPSAGEIFRPERLLAAMRHAMLGGGKRLRPALLVASARLFGVEAEAALRAAVAIECVHGYSLVHDDLPAMDDDDLRRGRPTVHRAFDEATAILAGDALLTLAFDVLADPRAHEDASVRAELVLALARASGLGGMAGGQMLDLAAEGRFGDGRPEALAPAEILRLQSMKTGALIAAAAEMGAILGRATPDEKAALGVYSRALGAAFQIADDLLDAEGEAAAVGKATGKDAAAGKATLVGLLGLDGARSRLSALTDEALAALGGFGARAETLRGAPPASSRRARPDCGPKGVTGRAVSP</sequence>
<dbReference type="InterPro" id="IPR000092">
    <property type="entry name" value="Polyprenyl_synt"/>
</dbReference>
<reference evidence="10" key="1">
    <citation type="submission" date="2021-08" db="EMBL/GenBank/DDBJ databases">
        <authorList>
            <person name="Zhang H."/>
            <person name="Xu M."/>
            <person name="Yu Z."/>
            <person name="Yang L."/>
            <person name="Cai Y."/>
        </authorList>
    </citation>
    <scope>NUCLEOTIDE SEQUENCE</scope>
    <source>
        <strain evidence="10">CHL1</strain>
    </source>
</reference>
<evidence type="ECO:0000256" key="5">
    <source>
        <dbReference type="ARBA" id="ARBA00022842"/>
    </source>
</evidence>
<dbReference type="SFLD" id="SFLDS00005">
    <property type="entry name" value="Isoprenoid_Synthase_Type_I"/>
    <property type="match status" value="1"/>
</dbReference>
<feature type="region of interest" description="Disordered" evidence="9">
    <location>
        <begin position="298"/>
        <end position="324"/>
    </location>
</feature>
<dbReference type="InterPro" id="IPR053378">
    <property type="entry name" value="Prenyl_diphosphate_synthase"/>
</dbReference>
<accession>A0A9E6R7F5</accession>
<dbReference type="GO" id="GO:0046872">
    <property type="term" value="F:metal ion binding"/>
    <property type="evidence" value="ECO:0007669"/>
    <property type="project" value="UniProtKB-KW"/>
</dbReference>
<dbReference type="InterPro" id="IPR033749">
    <property type="entry name" value="Polyprenyl_synt_CS"/>
</dbReference>
<evidence type="ECO:0000256" key="1">
    <source>
        <dbReference type="ARBA" id="ARBA00001946"/>
    </source>
</evidence>
<evidence type="ECO:0000313" key="11">
    <source>
        <dbReference type="Proteomes" id="UP000825701"/>
    </source>
</evidence>
<name>A0A9E6R7F5_9HYPH</name>
<evidence type="ECO:0000256" key="3">
    <source>
        <dbReference type="ARBA" id="ARBA00022679"/>
    </source>
</evidence>
<dbReference type="Proteomes" id="UP000825701">
    <property type="component" value="Chromosome"/>
</dbReference>
<keyword evidence="6" id="KW-0414">Isoprene biosynthesis</keyword>
<dbReference type="GO" id="GO:0004659">
    <property type="term" value="F:prenyltransferase activity"/>
    <property type="evidence" value="ECO:0007669"/>
    <property type="project" value="InterPro"/>
</dbReference>
<dbReference type="SFLD" id="SFLDG01017">
    <property type="entry name" value="Polyprenyl_Transferase_Like"/>
    <property type="match status" value="1"/>
</dbReference>
<dbReference type="FunFam" id="1.10.600.10:FF:000001">
    <property type="entry name" value="Geranylgeranyl diphosphate synthase"/>
    <property type="match status" value="1"/>
</dbReference>
<gene>
    <name evidence="10" type="ORF">K6K41_16810</name>
</gene>
<dbReference type="RefSeq" id="WP_261401611.1">
    <property type="nucleotide sequence ID" value="NZ_CP081869.1"/>
</dbReference>
<evidence type="ECO:0000256" key="4">
    <source>
        <dbReference type="ARBA" id="ARBA00022723"/>
    </source>
</evidence>
<proteinExistence type="inferred from homology"/>
<dbReference type="CDD" id="cd00685">
    <property type="entry name" value="Trans_IPPS_HT"/>
    <property type="match status" value="1"/>
</dbReference>
<evidence type="ECO:0000256" key="8">
    <source>
        <dbReference type="RuleBase" id="RU004466"/>
    </source>
</evidence>
<comment type="cofactor">
    <cofactor evidence="1">
        <name>Mg(2+)</name>
        <dbReference type="ChEBI" id="CHEBI:18420"/>
    </cofactor>
</comment>
<dbReference type="PROSITE" id="PS00444">
    <property type="entry name" value="POLYPRENYL_SYNTHASE_2"/>
    <property type="match status" value="1"/>
</dbReference>
<keyword evidence="11" id="KW-1185">Reference proteome</keyword>
<dbReference type="InterPro" id="IPR008949">
    <property type="entry name" value="Isoprenoid_synthase_dom_sf"/>
</dbReference>
<organism evidence="10 11">
    <name type="scientific">Chenggangzhangella methanolivorans</name>
    <dbReference type="NCBI Taxonomy" id="1437009"/>
    <lineage>
        <taxon>Bacteria</taxon>
        <taxon>Pseudomonadati</taxon>
        <taxon>Pseudomonadota</taxon>
        <taxon>Alphaproteobacteria</taxon>
        <taxon>Hyphomicrobiales</taxon>
        <taxon>Methylopilaceae</taxon>
        <taxon>Chenggangzhangella</taxon>
    </lineage>
</organism>
<dbReference type="SUPFAM" id="SSF48576">
    <property type="entry name" value="Terpenoid synthases"/>
    <property type="match status" value="1"/>
</dbReference>
<dbReference type="Gene3D" id="1.10.600.10">
    <property type="entry name" value="Farnesyl Diphosphate Synthase"/>
    <property type="match status" value="1"/>
</dbReference>
<dbReference type="KEGG" id="cmet:K6K41_16810"/>
<keyword evidence="4" id="KW-0479">Metal-binding</keyword>
<dbReference type="GO" id="GO:0016114">
    <property type="term" value="P:terpenoid biosynthetic process"/>
    <property type="evidence" value="ECO:0007669"/>
    <property type="project" value="UniProtKB-ARBA"/>
</dbReference>
<evidence type="ECO:0000256" key="9">
    <source>
        <dbReference type="SAM" id="MobiDB-lite"/>
    </source>
</evidence>
<dbReference type="NCBIfam" id="NF045485">
    <property type="entry name" value="FPPsyn"/>
    <property type="match status" value="1"/>
</dbReference>
<comment type="similarity">
    <text evidence="2 8">Belongs to the FPP/GGPP synthase family.</text>
</comment>
<evidence type="ECO:0000256" key="7">
    <source>
        <dbReference type="ARBA" id="ARBA00069024"/>
    </source>
</evidence>
<protein>
    <recommendedName>
        <fullName evidence="7">Probable farnesyl diphosphate synthase</fullName>
    </recommendedName>
</protein>
<dbReference type="EMBL" id="CP081869">
    <property type="protein sequence ID" value="QZN98664.1"/>
    <property type="molecule type" value="Genomic_DNA"/>
</dbReference>
<dbReference type="PANTHER" id="PTHR43281:SF1">
    <property type="entry name" value="FARNESYL DIPHOSPHATE SYNTHASE"/>
    <property type="match status" value="1"/>
</dbReference>
<keyword evidence="3 8" id="KW-0808">Transferase</keyword>
<evidence type="ECO:0000256" key="6">
    <source>
        <dbReference type="ARBA" id="ARBA00023229"/>
    </source>
</evidence>
<dbReference type="AlphaFoldDB" id="A0A9E6R7F5"/>
<evidence type="ECO:0000313" key="10">
    <source>
        <dbReference type="EMBL" id="QZN98664.1"/>
    </source>
</evidence>
<dbReference type="PROSITE" id="PS00723">
    <property type="entry name" value="POLYPRENYL_SYNTHASE_1"/>
    <property type="match status" value="1"/>
</dbReference>